<accession>A0ABU7TAQ8</accession>
<protein>
    <submittedName>
        <fullName evidence="2">Polyhydroxyalkanoate depolymerase</fullName>
    </submittedName>
</protein>
<organism evidence="2 3">
    <name type="scientific">Methylobacterium radiotolerans</name>
    <dbReference type="NCBI Taxonomy" id="31998"/>
    <lineage>
        <taxon>Bacteria</taxon>
        <taxon>Pseudomonadati</taxon>
        <taxon>Pseudomonadota</taxon>
        <taxon>Alphaproteobacteria</taxon>
        <taxon>Hyphomicrobiales</taxon>
        <taxon>Methylobacteriaceae</taxon>
        <taxon>Methylobacterium</taxon>
    </lineage>
</organism>
<evidence type="ECO:0000313" key="2">
    <source>
        <dbReference type="EMBL" id="MEE7457397.1"/>
    </source>
</evidence>
<feature type="domain" description="PHB de-polymerase C-terminal" evidence="1">
    <location>
        <begin position="195"/>
        <end position="395"/>
    </location>
</feature>
<dbReference type="SUPFAM" id="SSF53474">
    <property type="entry name" value="alpha/beta-Hydrolases"/>
    <property type="match status" value="1"/>
</dbReference>
<sequence length="459" mass="50407">MLYPLYEAGHLMLAPMRLMAEATRIACENPFNPLAYAPQSRAVAAGCEMFERTTRVYAKPAFGLGVPERIVWERPFCRVIAFGEPSAELEAKPRLLIVAPMSGHYATLLRGTVEGFLSSHQVFITDWADARQVAASAGRFGLDDYIDTCIALFEALGPDLHVAAVCQPSVPVLAAIARMEAEDRPLVPRSAVLMGGPVDTRRSPTAVNALAQEKGLAWFEQHCIHTVPGGYPGAGRSVYPGFLQLAGFMGMNFDRHADAHHAMFDHLVRGDGDSAARHRAFYDEYLAVMDLTAEFYLETIERVFVNHDLPRGTLRHHGRPVDLGAIRRCHLMAVEGEKDDITGIGQTRAALELAVNLPDSAKRYHLQPSAGHYGIFNGSRFRQDIVPLVRDFMEHSLRPAALRQVPVVPAEEPHPILLREPAAIQPPRAAPTPPPILLPLAAIPDRPAPQTPIPQRLAL</sequence>
<dbReference type="NCBIfam" id="TIGR01849">
    <property type="entry name" value="PHB_depoly_PhaZ"/>
    <property type="match status" value="1"/>
</dbReference>
<dbReference type="InterPro" id="IPR051321">
    <property type="entry name" value="PHA/PHB_synthase"/>
</dbReference>
<dbReference type="PANTHER" id="PTHR36837">
    <property type="entry name" value="POLY(3-HYDROXYALKANOATE) POLYMERASE SUBUNIT PHAC"/>
    <property type="match status" value="1"/>
</dbReference>
<dbReference type="Gene3D" id="3.40.50.1820">
    <property type="entry name" value="alpha/beta hydrolase"/>
    <property type="match status" value="1"/>
</dbReference>
<dbReference type="PIRSF" id="PIRSF020818">
    <property type="entry name" value="PHB_depoly_PhaZ"/>
    <property type="match status" value="1"/>
</dbReference>
<dbReference type="Pfam" id="PF06850">
    <property type="entry name" value="PHB_depo_C"/>
    <property type="match status" value="1"/>
</dbReference>
<dbReference type="InterPro" id="IPR029058">
    <property type="entry name" value="AB_hydrolase_fold"/>
</dbReference>
<dbReference type="Proteomes" id="UP001349262">
    <property type="component" value="Unassembled WGS sequence"/>
</dbReference>
<reference evidence="2 3" key="1">
    <citation type="journal article" date="2012" name="Genet. Mol. Biol.">
        <title>Analysis of 16S rRNA and mxaF genes revealing insights into Methylobacterium niche-specific plant association.</title>
        <authorList>
            <person name="Dourado M.N."/>
            <person name="Andreote F.D."/>
            <person name="Dini-Andreote F."/>
            <person name="Conti R."/>
            <person name="Araujo J.M."/>
            <person name="Araujo W.L."/>
        </authorList>
    </citation>
    <scope>NUCLEOTIDE SEQUENCE [LARGE SCALE GENOMIC DNA]</scope>
    <source>
        <strain evidence="2 3">SR1.6/4</strain>
    </source>
</reference>
<proteinExistence type="predicted"/>
<dbReference type="InterPro" id="IPR009656">
    <property type="entry name" value="PHB_depo_C"/>
</dbReference>
<dbReference type="EMBL" id="MLBY01000004">
    <property type="protein sequence ID" value="MEE7457397.1"/>
    <property type="molecule type" value="Genomic_DNA"/>
</dbReference>
<dbReference type="PANTHER" id="PTHR36837:SF4">
    <property type="entry name" value="BLR0908 PROTEIN"/>
    <property type="match status" value="1"/>
</dbReference>
<name>A0ABU7TAQ8_9HYPH</name>
<evidence type="ECO:0000313" key="3">
    <source>
        <dbReference type="Proteomes" id="UP001349262"/>
    </source>
</evidence>
<evidence type="ECO:0000259" key="1">
    <source>
        <dbReference type="Pfam" id="PF06850"/>
    </source>
</evidence>
<gene>
    <name evidence="2" type="ORF">MRSR164_11575</name>
</gene>
<dbReference type="InterPro" id="IPR010915">
    <property type="entry name" value="PHB_depoly_PhaZ"/>
</dbReference>
<keyword evidence="3" id="KW-1185">Reference proteome</keyword>
<comment type="caution">
    <text evidence="2">The sequence shown here is derived from an EMBL/GenBank/DDBJ whole genome shotgun (WGS) entry which is preliminary data.</text>
</comment>